<feature type="binding site" evidence="8">
    <location>
        <position position="73"/>
    </location>
    <ligand>
        <name>substrate</name>
    </ligand>
</feature>
<comment type="pathway">
    <text evidence="1 8 9">Porphyrin-containing compound metabolism; protoporphyrin-IX biosynthesis; coproporphyrinogen-III from 5-aminolevulinate: step 4/4.</text>
</comment>
<evidence type="ECO:0000256" key="4">
    <source>
        <dbReference type="ARBA" id="ARBA00022490"/>
    </source>
</evidence>
<evidence type="ECO:0000256" key="8">
    <source>
        <dbReference type="HAMAP-Rule" id="MF_00218"/>
    </source>
</evidence>
<keyword evidence="7 8" id="KW-0627">Porphyrin biosynthesis</keyword>
<feature type="binding site" evidence="8">
    <location>
        <position position="149"/>
    </location>
    <ligand>
        <name>substrate</name>
    </ligand>
</feature>
<dbReference type="FunFam" id="3.20.20.210:FF:000007">
    <property type="entry name" value="Uroporphyrinogen decarboxylase"/>
    <property type="match status" value="1"/>
</dbReference>
<protein>
    <recommendedName>
        <fullName evidence="3 8">Uroporphyrinogen decarboxylase</fullName>
        <shortName evidence="8">UPD</shortName>
        <shortName evidence="8">URO-D</shortName>
        <ecNumber evidence="3 8">4.1.1.37</ecNumber>
    </recommendedName>
</protein>
<dbReference type="CDD" id="cd00717">
    <property type="entry name" value="URO-D"/>
    <property type="match status" value="1"/>
</dbReference>
<dbReference type="GO" id="GO:0019353">
    <property type="term" value="P:protoporphyrinogen IX biosynthetic process from glutamate"/>
    <property type="evidence" value="ECO:0007669"/>
    <property type="project" value="TreeGrafter"/>
</dbReference>
<dbReference type="KEGG" id="phr:C6569_18040"/>
<dbReference type="Pfam" id="PF01208">
    <property type="entry name" value="URO-D"/>
    <property type="match status" value="1"/>
</dbReference>
<comment type="similarity">
    <text evidence="2 8 10">Belongs to the uroporphyrinogen decarboxylase family.</text>
</comment>
<dbReference type="Gene3D" id="3.20.20.210">
    <property type="match status" value="1"/>
</dbReference>
<evidence type="ECO:0000313" key="13">
    <source>
        <dbReference type="EMBL" id="AVO46810.1"/>
    </source>
</evidence>
<feature type="site" description="Transition state stabilizer" evidence="8">
    <location>
        <position position="73"/>
    </location>
</feature>
<dbReference type="RefSeq" id="WP_106750180.1">
    <property type="nucleotide sequence ID" value="NZ_CP027668.1"/>
</dbReference>
<feature type="binding site" evidence="8">
    <location>
        <begin position="23"/>
        <end position="27"/>
    </location>
    <ligand>
        <name>substrate</name>
    </ligand>
</feature>
<dbReference type="AlphaFoldDB" id="A0A2S0NF68"/>
<evidence type="ECO:0000256" key="10">
    <source>
        <dbReference type="RuleBase" id="RU004169"/>
    </source>
</evidence>
<feature type="domain" description="Uroporphyrinogen decarboxylase (URO-D)" evidence="12">
    <location>
        <begin position="137"/>
        <end position="153"/>
    </location>
</feature>
<evidence type="ECO:0000256" key="2">
    <source>
        <dbReference type="ARBA" id="ARBA00009935"/>
    </source>
</evidence>
<comment type="caution">
    <text evidence="8">Lacks conserved residue(s) required for the propagation of feature annotation.</text>
</comment>
<evidence type="ECO:0000256" key="7">
    <source>
        <dbReference type="ARBA" id="ARBA00023244"/>
    </source>
</evidence>
<comment type="subunit">
    <text evidence="8">Homodimer.</text>
</comment>
<keyword evidence="4 8" id="KW-0963">Cytoplasm</keyword>
<gene>
    <name evidence="8" type="primary">hemE</name>
    <name evidence="13" type="ORF">C6569_18040</name>
</gene>
<dbReference type="EC" id="4.1.1.37" evidence="3 8"/>
<feature type="binding site" evidence="8">
    <location>
        <position position="320"/>
    </location>
    <ligand>
        <name>substrate</name>
    </ligand>
</feature>
<proteinExistence type="inferred from homology"/>
<dbReference type="GO" id="GO:0005829">
    <property type="term" value="C:cytosol"/>
    <property type="evidence" value="ECO:0007669"/>
    <property type="project" value="TreeGrafter"/>
</dbReference>
<evidence type="ECO:0000256" key="3">
    <source>
        <dbReference type="ARBA" id="ARBA00012288"/>
    </source>
</evidence>
<dbReference type="InterPro" id="IPR038071">
    <property type="entry name" value="UROD/MetE-like_sf"/>
</dbReference>
<comment type="catalytic activity">
    <reaction evidence="8 9">
        <text>uroporphyrinogen III + 4 H(+) = coproporphyrinogen III + 4 CO2</text>
        <dbReference type="Rhea" id="RHEA:19865"/>
        <dbReference type="ChEBI" id="CHEBI:15378"/>
        <dbReference type="ChEBI" id="CHEBI:16526"/>
        <dbReference type="ChEBI" id="CHEBI:57308"/>
        <dbReference type="ChEBI" id="CHEBI:57309"/>
        <dbReference type="EC" id="4.1.1.37"/>
    </reaction>
</comment>
<keyword evidence="5 8" id="KW-0210">Decarboxylase</keyword>
<evidence type="ECO:0000313" key="14">
    <source>
        <dbReference type="Proteomes" id="UP000237889"/>
    </source>
</evidence>
<accession>A0A2S0NF68</accession>
<dbReference type="InterPro" id="IPR006361">
    <property type="entry name" value="Uroporphyrinogen_deCO2ase_HemE"/>
</dbReference>
<reference evidence="13 14" key="1">
    <citation type="submission" date="2018-03" db="EMBL/GenBank/DDBJ databases">
        <title>Genome sequencing of Phreatobacter sp.</title>
        <authorList>
            <person name="Kim S.-J."/>
            <person name="Heo J."/>
            <person name="Kwon S.-W."/>
        </authorList>
    </citation>
    <scope>NUCLEOTIDE SEQUENCE [LARGE SCALE GENOMIC DNA]</scope>
    <source>
        <strain evidence="13 14">S-12</strain>
    </source>
</reference>
<organism evidence="13 14">
    <name type="scientific">Phreatobacter cathodiphilus</name>
    <dbReference type="NCBI Taxonomy" id="1868589"/>
    <lineage>
        <taxon>Bacteria</taxon>
        <taxon>Pseudomonadati</taxon>
        <taxon>Pseudomonadota</taxon>
        <taxon>Alphaproteobacteria</taxon>
        <taxon>Hyphomicrobiales</taxon>
        <taxon>Phreatobacteraceae</taxon>
        <taxon>Phreatobacter</taxon>
    </lineage>
</organism>
<evidence type="ECO:0000259" key="11">
    <source>
        <dbReference type="PROSITE" id="PS00906"/>
    </source>
</evidence>
<feature type="binding site" evidence="8">
    <location>
        <position position="204"/>
    </location>
    <ligand>
        <name>substrate</name>
    </ligand>
</feature>
<dbReference type="OrthoDB" id="9806656at2"/>
<dbReference type="InterPro" id="IPR000257">
    <property type="entry name" value="Uroporphyrinogen_deCOase"/>
</dbReference>
<evidence type="ECO:0000256" key="1">
    <source>
        <dbReference type="ARBA" id="ARBA00004804"/>
    </source>
</evidence>
<dbReference type="PROSITE" id="PS00906">
    <property type="entry name" value="UROD_1"/>
    <property type="match status" value="1"/>
</dbReference>
<dbReference type="PANTHER" id="PTHR21091:SF169">
    <property type="entry name" value="UROPORPHYRINOGEN DECARBOXYLASE"/>
    <property type="match status" value="1"/>
</dbReference>
<keyword evidence="6 8" id="KW-0456">Lyase</keyword>
<dbReference type="HAMAP" id="MF_00218">
    <property type="entry name" value="URO_D"/>
    <property type="match status" value="1"/>
</dbReference>
<dbReference type="Proteomes" id="UP000237889">
    <property type="component" value="Chromosome"/>
</dbReference>
<evidence type="ECO:0000256" key="9">
    <source>
        <dbReference type="RuleBase" id="RU000554"/>
    </source>
</evidence>
<evidence type="ECO:0000256" key="5">
    <source>
        <dbReference type="ARBA" id="ARBA00022793"/>
    </source>
</evidence>
<dbReference type="PROSITE" id="PS00907">
    <property type="entry name" value="UROD_2"/>
    <property type="match status" value="1"/>
</dbReference>
<dbReference type="NCBIfam" id="TIGR01464">
    <property type="entry name" value="hemE"/>
    <property type="match status" value="1"/>
</dbReference>
<dbReference type="EMBL" id="CP027668">
    <property type="protein sequence ID" value="AVO46810.1"/>
    <property type="molecule type" value="Genomic_DNA"/>
</dbReference>
<name>A0A2S0NF68_9HYPH</name>
<dbReference type="GO" id="GO:0004853">
    <property type="term" value="F:uroporphyrinogen decarboxylase activity"/>
    <property type="evidence" value="ECO:0007669"/>
    <property type="project" value="UniProtKB-UniRule"/>
</dbReference>
<evidence type="ECO:0000259" key="12">
    <source>
        <dbReference type="PROSITE" id="PS00907"/>
    </source>
</evidence>
<evidence type="ECO:0000256" key="6">
    <source>
        <dbReference type="ARBA" id="ARBA00023239"/>
    </source>
</evidence>
<dbReference type="UniPathway" id="UPA00251">
    <property type="reaction ID" value="UER00321"/>
</dbReference>
<comment type="subcellular location">
    <subcellularLocation>
        <location evidence="8">Cytoplasm</location>
    </subcellularLocation>
</comment>
<feature type="domain" description="Uroporphyrinogen decarboxylase (URO-D)" evidence="11">
    <location>
        <begin position="18"/>
        <end position="27"/>
    </location>
</feature>
<dbReference type="SUPFAM" id="SSF51726">
    <property type="entry name" value="UROD/MetE-like"/>
    <property type="match status" value="1"/>
</dbReference>
<dbReference type="PANTHER" id="PTHR21091">
    <property type="entry name" value="METHYLTETRAHYDROFOLATE:HOMOCYSTEINE METHYLTRANSFERASE RELATED"/>
    <property type="match status" value="1"/>
</dbReference>
<comment type="function">
    <text evidence="8">Catalyzes the decarboxylation of four acetate groups of uroporphyrinogen-III to yield coproporphyrinogen-III.</text>
</comment>
<sequence length="345" mass="36888">MHKPLLAVLKGGHAASPPIWMMRQAGRYLPEYREVREKAGSFLDLCFNPELAAEVTLQPLRRFGFDGAILFSDILVVPHALGQTVAFEAGEGPRLDPLVDAGGLSRLADALDQAIVGKVYEAVARIREQLPPATTLIGFCGAPWTVATYMVAGRGGDDQVAARLFAYRDPQGFSRLIDLIVEASITYLLGQIRAGVETVQIFDTWAGVLPEAQFRAWSVEPIGRIVAGVKAAAPDIPVIVFPKGAGTRLAMMVAGTGADAVGLDWTADAAFVSREIQPQVAVQGNVDPIALLAGGEALDRAVDATLEAYGPGRLIFNLGHGILPPTPIAHVERMVARVRAWRTAR</sequence>
<keyword evidence="14" id="KW-1185">Reference proteome</keyword>